<dbReference type="GO" id="GO:0016811">
    <property type="term" value="F:hydrolase activity, acting on carbon-nitrogen (but not peptide) bonds, in linear amides"/>
    <property type="evidence" value="ECO:0007669"/>
    <property type="project" value="InterPro"/>
</dbReference>
<dbReference type="OrthoDB" id="9804723at2"/>
<dbReference type="NCBIfam" id="TIGR03611">
    <property type="entry name" value="RutD"/>
    <property type="match status" value="1"/>
</dbReference>
<comment type="caution">
    <text evidence="4">The sequence shown here is derived from an EMBL/GenBank/DDBJ whole genome shotgun (WGS) entry which is preliminary data.</text>
</comment>
<dbReference type="AlphaFoldDB" id="A0A1V9DPJ1"/>
<dbReference type="InterPro" id="IPR019913">
    <property type="entry name" value="Pyrimidine_utilisation_RutD"/>
</dbReference>
<dbReference type="EMBL" id="MWUE01000004">
    <property type="protein sequence ID" value="OQP35756.1"/>
    <property type="molecule type" value="Genomic_DNA"/>
</dbReference>
<comment type="similarity">
    <text evidence="2">Belongs to the AB hydrolase superfamily. Hydrolase RutD family.</text>
</comment>
<protein>
    <recommendedName>
        <fullName evidence="2">Putative carbamate hydrolase RutD</fullName>
        <ecNumber evidence="2">3.5.1.-</ecNumber>
    </recommendedName>
    <alternativeName>
        <fullName evidence="2">Aminohydrolase</fullName>
    </alternativeName>
</protein>
<dbReference type="SUPFAM" id="SSF53474">
    <property type="entry name" value="alpha/beta-Hydrolases"/>
    <property type="match status" value="1"/>
</dbReference>
<dbReference type="InterPro" id="IPR029058">
    <property type="entry name" value="AB_hydrolase_fold"/>
</dbReference>
<dbReference type="GO" id="GO:0019740">
    <property type="term" value="P:nitrogen utilization"/>
    <property type="evidence" value="ECO:0007669"/>
    <property type="project" value="UniProtKB-UniRule"/>
</dbReference>
<proteinExistence type="inferred from homology"/>
<sequence>MHLEITGRQDNAAPTLVLSSGLGGVAGFWQPQLAALNAGYRVVRYDQRGTGRSAQPLPADYSMAMIAAELAQALAQRGIERFGVIGHALGGLVGLQLALDYPERVERVAVINGWLRLHPHTRRCFQVRQDLLLHVGVEAFVRAQPLFLYPAEWMAQHQPRLAEEEAAHIAHFQGRDNLLRRLNALMCADFTAHAARITQPVLAICSQDDLLVPWSCNAQLADALPNAQQIAMCWGGHAMSVTDAEGFNSLLLQWLNRNETAPQRAAS</sequence>
<comment type="catalytic activity">
    <reaction evidence="2">
        <text>carbamate + 2 H(+) = NH4(+) + CO2</text>
        <dbReference type="Rhea" id="RHEA:15649"/>
        <dbReference type="ChEBI" id="CHEBI:13941"/>
        <dbReference type="ChEBI" id="CHEBI:15378"/>
        <dbReference type="ChEBI" id="CHEBI:16526"/>
        <dbReference type="ChEBI" id="CHEBI:28938"/>
    </reaction>
</comment>
<keyword evidence="5" id="KW-1185">Reference proteome</keyword>
<dbReference type="Pfam" id="PF00561">
    <property type="entry name" value="Abhydrolase_1"/>
    <property type="match status" value="1"/>
</dbReference>
<dbReference type="InterPro" id="IPR050471">
    <property type="entry name" value="AB_hydrolase"/>
</dbReference>
<dbReference type="HAMAP" id="MF_00832">
    <property type="entry name" value="RutD"/>
    <property type="match status" value="1"/>
</dbReference>
<comment type="function">
    <text evidence="2">Involved in pyrimidine catabolism. May facilitate the hydrolysis of carbamate, a reaction that can also occur spontaneously.</text>
</comment>
<dbReference type="EC" id="3.5.1.-" evidence="2"/>
<reference evidence="4 5" key="1">
    <citation type="submission" date="2017-02" db="EMBL/GenBank/DDBJ databases">
        <title>Whole genome shotgun sequence of Pantoea agglomerans strain AS1 isolated from a cycad, Zamia floridana in Central Florida, USA.</title>
        <authorList>
            <person name="Lata P."/>
            <person name="Govindarajan S."/>
            <person name="Qi F."/>
            <person name="Li J.-L."/>
            <person name="Maurya S.K."/>
            <person name="Sahoo M.K."/>
        </authorList>
    </citation>
    <scope>NUCLEOTIDE SEQUENCE [LARGE SCALE GENOMIC DNA]</scope>
    <source>
        <strain evidence="4 5">AS1</strain>
    </source>
</reference>
<accession>A0A1V9DPJ1</accession>
<feature type="domain" description="AB hydrolase-1" evidence="3">
    <location>
        <begin position="14"/>
        <end position="239"/>
    </location>
</feature>
<evidence type="ECO:0000259" key="3">
    <source>
        <dbReference type="Pfam" id="PF00561"/>
    </source>
</evidence>
<dbReference type="Proteomes" id="UP000192769">
    <property type="component" value="Unassembled WGS sequence"/>
</dbReference>
<evidence type="ECO:0000256" key="1">
    <source>
        <dbReference type="ARBA" id="ARBA00022801"/>
    </source>
</evidence>
<dbReference type="PANTHER" id="PTHR43433">
    <property type="entry name" value="HYDROLASE, ALPHA/BETA FOLD FAMILY PROTEIN"/>
    <property type="match status" value="1"/>
</dbReference>
<dbReference type="PRINTS" id="PR00111">
    <property type="entry name" value="ABHYDROLASE"/>
</dbReference>
<evidence type="ECO:0000256" key="2">
    <source>
        <dbReference type="HAMAP-Rule" id="MF_00832"/>
    </source>
</evidence>
<organism evidence="4 5">
    <name type="scientific">Pantoea latae</name>
    <dbReference type="NCBI Taxonomy" id="1964541"/>
    <lineage>
        <taxon>Bacteria</taxon>
        <taxon>Pseudomonadati</taxon>
        <taxon>Pseudomonadota</taxon>
        <taxon>Gammaproteobacteria</taxon>
        <taxon>Enterobacterales</taxon>
        <taxon>Erwiniaceae</taxon>
        <taxon>Pantoea</taxon>
    </lineage>
</organism>
<evidence type="ECO:0000313" key="5">
    <source>
        <dbReference type="Proteomes" id="UP000192769"/>
    </source>
</evidence>
<dbReference type="GO" id="GO:0006212">
    <property type="term" value="P:uracil catabolic process"/>
    <property type="evidence" value="ECO:0007669"/>
    <property type="project" value="UniProtKB-UniRule"/>
</dbReference>
<evidence type="ECO:0000313" key="4">
    <source>
        <dbReference type="EMBL" id="OQP35756.1"/>
    </source>
</evidence>
<dbReference type="RefSeq" id="WP_081135612.1">
    <property type="nucleotide sequence ID" value="NZ_MWUE01000004.1"/>
</dbReference>
<dbReference type="PANTHER" id="PTHR43433:SF5">
    <property type="entry name" value="AB HYDROLASE-1 DOMAIN-CONTAINING PROTEIN"/>
    <property type="match status" value="1"/>
</dbReference>
<gene>
    <name evidence="2" type="primary">rutD</name>
    <name evidence="4" type="ORF">B2J69_01815</name>
</gene>
<dbReference type="Gene3D" id="3.40.50.1820">
    <property type="entry name" value="alpha/beta hydrolase"/>
    <property type="match status" value="1"/>
</dbReference>
<keyword evidence="1 2" id="KW-0378">Hydrolase</keyword>
<dbReference type="InterPro" id="IPR000073">
    <property type="entry name" value="AB_hydrolase_1"/>
</dbReference>
<name>A0A1V9DPJ1_9GAMM</name>